<accession>A0A6A6GXQ7</accession>
<evidence type="ECO:0000313" key="4">
    <source>
        <dbReference type="Proteomes" id="UP000800092"/>
    </source>
</evidence>
<name>A0A6A6GXQ7_VIRVR</name>
<feature type="region of interest" description="Disordered" evidence="1">
    <location>
        <begin position="383"/>
        <end position="441"/>
    </location>
</feature>
<feature type="region of interest" description="Disordered" evidence="1">
    <location>
        <begin position="455"/>
        <end position="477"/>
    </location>
</feature>
<evidence type="ECO:0000313" key="3">
    <source>
        <dbReference type="EMBL" id="KAF2230535.1"/>
    </source>
</evidence>
<dbReference type="OrthoDB" id="3926137at2759"/>
<sequence>MYQIPRTMSRDQVAQERGELGKGLRAPSYGYEYRHRLAIESHGPQTTAEFAAITWPFEVIQIACLLFRPAPLTYAKKLQVPPWRIGERFSGRVVIDASNATEIATQAEYALPSHDRIVYWTDGSFLHNFPWTGSAIVWKDLEVPITYRWKAKGFAVLHEAARSPSSFAAEAVAIFKALEILEEQLTSGRVNPGARACILSDSQDVLNHIRDFPRECQEDYRNMCQAIVTKANALTRNSSVSIVFFWCPGHIGVDGNELANEVARSAPMFADPMLLVHRTRSAALARRERELVEEAKEKARQRKVQRDEEERQREERRNEEERQRRERRNEEERQRREQRNEERQKKKRRNERRNKRREVKSILRGEALEDIRSRWSRMKDLIESSTAKEKSPIASITGETDTIDSLSEDVTTSEEEDTLLETDSGLDVSSDKDGDVSKDADKKLATISQTKVDNTATYMNPTDGDSIPMDISSDEGN</sequence>
<dbReference type="EMBL" id="ML991840">
    <property type="protein sequence ID" value="KAF2230535.1"/>
    <property type="molecule type" value="Genomic_DNA"/>
</dbReference>
<feature type="region of interest" description="Disordered" evidence="1">
    <location>
        <begin position="296"/>
        <end position="356"/>
    </location>
</feature>
<feature type="compositionally biased region" description="Basic and acidic residues" evidence="1">
    <location>
        <begin position="296"/>
        <end position="344"/>
    </location>
</feature>
<proteinExistence type="predicted"/>
<dbReference type="InterPro" id="IPR012337">
    <property type="entry name" value="RNaseH-like_sf"/>
</dbReference>
<keyword evidence="4" id="KW-1185">Reference proteome</keyword>
<feature type="compositionally biased region" description="Basic residues" evidence="1">
    <location>
        <begin position="345"/>
        <end position="356"/>
    </location>
</feature>
<evidence type="ECO:0000256" key="1">
    <source>
        <dbReference type="SAM" id="MobiDB-lite"/>
    </source>
</evidence>
<dbReference type="GO" id="GO:0004523">
    <property type="term" value="F:RNA-DNA hybrid ribonuclease activity"/>
    <property type="evidence" value="ECO:0007669"/>
    <property type="project" value="InterPro"/>
</dbReference>
<dbReference type="Gene3D" id="3.30.420.10">
    <property type="entry name" value="Ribonuclease H-like superfamily/Ribonuclease H"/>
    <property type="match status" value="1"/>
</dbReference>
<dbReference type="GO" id="GO:0003676">
    <property type="term" value="F:nucleic acid binding"/>
    <property type="evidence" value="ECO:0007669"/>
    <property type="project" value="InterPro"/>
</dbReference>
<organism evidence="3 4">
    <name type="scientific">Viridothelium virens</name>
    <name type="common">Speckled blister lichen</name>
    <name type="synonym">Trypethelium virens</name>
    <dbReference type="NCBI Taxonomy" id="1048519"/>
    <lineage>
        <taxon>Eukaryota</taxon>
        <taxon>Fungi</taxon>
        <taxon>Dikarya</taxon>
        <taxon>Ascomycota</taxon>
        <taxon>Pezizomycotina</taxon>
        <taxon>Dothideomycetes</taxon>
        <taxon>Dothideomycetes incertae sedis</taxon>
        <taxon>Trypetheliales</taxon>
        <taxon>Trypetheliaceae</taxon>
        <taxon>Viridothelium</taxon>
    </lineage>
</organism>
<dbReference type="PROSITE" id="PS50879">
    <property type="entry name" value="RNASE_H_1"/>
    <property type="match status" value="1"/>
</dbReference>
<dbReference type="SUPFAM" id="SSF53098">
    <property type="entry name" value="Ribonuclease H-like"/>
    <property type="match status" value="1"/>
</dbReference>
<feature type="domain" description="RNase H type-1" evidence="2">
    <location>
        <begin position="113"/>
        <end position="268"/>
    </location>
</feature>
<reference evidence="3" key="1">
    <citation type="journal article" date="2020" name="Stud. Mycol.">
        <title>101 Dothideomycetes genomes: a test case for predicting lifestyles and emergence of pathogens.</title>
        <authorList>
            <person name="Haridas S."/>
            <person name="Albert R."/>
            <person name="Binder M."/>
            <person name="Bloem J."/>
            <person name="Labutti K."/>
            <person name="Salamov A."/>
            <person name="Andreopoulos B."/>
            <person name="Baker S."/>
            <person name="Barry K."/>
            <person name="Bills G."/>
            <person name="Bluhm B."/>
            <person name="Cannon C."/>
            <person name="Castanera R."/>
            <person name="Culley D."/>
            <person name="Daum C."/>
            <person name="Ezra D."/>
            <person name="Gonzalez J."/>
            <person name="Henrissat B."/>
            <person name="Kuo A."/>
            <person name="Liang C."/>
            <person name="Lipzen A."/>
            <person name="Lutzoni F."/>
            <person name="Magnuson J."/>
            <person name="Mondo S."/>
            <person name="Nolan M."/>
            <person name="Ohm R."/>
            <person name="Pangilinan J."/>
            <person name="Park H.-J."/>
            <person name="Ramirez L."/>
            <person name="Alfaro M."/>
            <person name="Sun H."/>
            <person name="Tritt A."/>
            <person name="Yoshinaga Y."/>
            <person name="Zwiers L.-H."/>
            <person name="Turgeon B."/>
            <person name="Goodwin S."/>
            <person name="Spatafora J."/>
            <person name="Crous P."/>
            <person name="Grigoriev I."/>
        </authorList>
    </citation>
    <scope>NUCLEOTIDE SEQUENCE</scope>
    <source>
        <strain evidence="3">Tuck. ex Michener</strain>
    </source>
</reference>
<dbReference type="InterPro" id="IPR002156">
    <property type="entry name" value="RNaseH_domain"/>
</dbReference>
<dbReference type="AlphaFoldDB" id="A0A6A6GXQ7"/>
<dbReference type="Proteomes" id="UP000800092">
    <property type="component" value="Unassembled WGS sequence"/>
</dbReference>
<gene>
    <name evidence="3" type="ORF">EV356DRAFT_519839</name>
</gene>
<dbReference type="CDD" id="cd09276">
    <property type="entry name" value="Rnase_HI_RT_non_LTR"/>
    <property type="match status" value="1"/>
</dbReference>
<feature type="compositionally biased region" description="Basic and acidic residues" evidence="1">
    <location>
        <begin position="429"/>
        <end position="441"/>
    </location>
</feature>
<protein>
    <submittedName>
        <fullName evidence="3">Ribonuclease H-like protein</fullName>
    </submittedName>
</protein>
<feature type="compositionally biased region" description="Acidic residues" evidence="1">
    <location>
        <begin position="411"/>
        <end position="420"/>
    </location>
</feature>
<evidence type="ECO:0000259" key="2">
    <source>
        <dbReference type="PROSITE" id="PS50879"/>
    </source>
</evidence>
<dbReference type="InterPro" id="IPR036397">
    <property type="entry name" value="RNaseH_sf"/>
</dbReference>